<dbReference type="SUPFAM" id="SSF88659">
    <property type="entry name" value="Sigma3 and sigma4 domains of RNA polymerase sigma factors"/>
    <property type="match status" value="1"/>
</dbReference>
<feature type="domain" description="RNA polymerase sigma-70 region 2" evidence="5">
    <location>
        <begin position="30"/>
        <end position="97"/>
    </location>
</feature>
<name>A0A6M5Y9U3_9BACT</name>
<dbReference type="Pfam" id="PF04542">
    <property type="entry name" value="Sigma70_r2"/>
    <property type="match status" value="1"/>
</dbReference>
<dbReference type="InterPro" id="IPR039425">
    <property type="entry name" value="RNA_pol_sigma-70-like"/>
</dbReference>
<gene>
    <name evidence="7" type="ORF">HNV11_17320</name>
</gene>
<evidence type="ECO:0000259" key="5">
    <source>
        <dbReference type="Pfam" id="PF04542"/>
    </source>
</evidence>
<dbReference type="InterPro" id="IPR013324">
    <property type="entry name" value="RNA_pol_sigma_r3/r4-like"/>
</dbReference>
<dbReference type="InterPro" id="IPR013249">
    <property type="entry name" value="RNA_pol_sigma70_r4_t2"/>
</dbReference>
<dbReference type="SUPFAM" id="SSF88946">
    <property type="entry name" value="Sigma2 domain of RNA polymerase sigma factors"/>
    <property type="match status" value="1"/>
</dbReference>
<evidence type="ECO:0000313" key="7">
    <source>
        <dbReference type="EMBL" id="QJW91008.1"/>
    </source>
</evidence>
<dbReference type="Gene3D" id="1.10.10.10">
    <property type="entry name" value="Winged helix-like DNA-binding domain superfamily/Winged helix DNA-binding domain"/>
    <property type="match status" value="1"/>
</dbReference>
<dbReference type="KEGG" id="stae:HNV11_17320"/>
<dbReference type="CDD" id="cd06171">
    <property type="entry name" value="Sigma70_r4"/>
    <property type="match status" value="1"/>
</dbReference>
<dbReference type="GO" id="GO:0003677">
    <property type="term" value="F:DNA binding"/>
    <property type="evidence" value="ECO:0007669"/>
    <property type="project" value="InterPro"/>
</dbReference>
<dbReference type="Gene3D" id="1.10.1740.10">
    <property type="match status" value="1"/>
</dbReference>
<dbReference type="Pfam" id="PF08281">
    <property type="entry name" value="Sigma70_r4_2"/>
    <property type="match status" value="1"/>
</dbReference>
<dbReference type="PANTHER" id="PTHR43133">
    <property type="entry name" value="RNA POLYMERASE ECF-TYPE SIGMA FACTO"/>
    <property type="match status" value="1"/>
</dbReference>
<evidence type="ECO:0000259" key="6">
    <source>
        <dbReference type="Pfam" id="PF08281"/>
    </source>
</evidence>
<keyword evidence="4" id="KW-0804">Transcription</keyword>
<dbReference type="AlphaFoldDB" id="A0A6M5Y9U3"/>
<dbReference type="GO" id="GO:0016987">
    <property type="term" value="F:sigma factor activity"/>
    <property type="evidence" value="ECO:0007669"/>
    <property type="project" value="UniProtKB-KW"/>
</dbReference>
<comment type="similarity">
    <text evidence="1">Belongs to the sigma-70 factor family. ECF subfamily.</text>
</comment>
<evidence type="ECO:0000256" key="4">
    <source>
        <dbReference type="ARBA" id="ARBA00023163"/>
    </source>
</evidence>
<dbReference type="InterPro" id="IPR013325">
    <property type="entry name" value="RNA_pol_sigma_r2"/>
</dbReference>
<evidence type="ECO:0000256" key="1">
    <source>
        <dbReference type="ARBA" id="ARBA00010641"/>
    </source>
</evidence>
<dbReference type="GO" id="GO:0006352">
    <property type="term" value="P:DNA-templated transcription initiation"/>
    <property type="evidence" value="ECO:0007669"/>
    <property type="project" value="InterPro"/>
</dbReference>
<keyword evidence="3" id="KW-0731">Sigma factor</keyword>
<proteinExistence type="inferred from homology"/>
<keyword evidence="8" id="KW-1185">Reference proteome</keyword>
<sequence>MDSLLNYQQATDAQIWDDFLLGNKLAYSFMYEKYARALYNYGYKIAQNRQLTEDCLQDLFLAILETRERLGHTDSIKFYLMRSLRRDIVRKLNSQHRFLDEPNHEIDFKIEFYYEPTWLDSQISKERSEAVLHELNQLPARQKEALFLKFFDNLSYDEIAGIMGIETTSAYKVIYKAIASLQKRIPADLLTALLVVSLRELP</sequence>
<accession>A0A6M5Y9U3</accession>
<organism evidence="7 8">
    <name type="scientific">Spirosoma taeanense</name>
    <dbReference type="NCBI Taxonomy" id="2735870"/>
    <lineage>
        <taxon>Bacteria</taxon>
        <taxon>Pseudomonadati</taxon>
        <taxon>Bacteroidota</taxon>
        <taxon>Cytophagia</taxon>
        <taxon>Cytophagales</taxon>
        <taxon>Cytophagaceae</taxon>
        <taxon>Spirosoma</taxon>
    </lineage>
</organism>
<keyword evidence="2" id="KW-0805">Transcription regulation</keyword>
<dbReference type="InterPro" id="IPR007627">
    <property type="entry name" value="RNA_pol_sigma70_r2"/>
</dbReference>
<dbReference type="RefSeq" id="WP_171740853.1">
    <property type="nucleotide sequence ID" value="NZ_CP053435.1"/>
</dbReference>
<feature type="domain" description="RNA polymerase sigma factor 70 region 4 type 2" evidence="6">
    <location>
        <begin position="129"/>
        <end position="179"/>
    </location>
</feature>
<reference evidence="7 8" key="1">
    <citation type="submission" date="2020-05" db="EMBL/GenBank/DDBJ databases">
        <title>Genome sequencing of Spirosoma sp. TS118.</title>
        <authorList>
            <person name="Lee J.-H."/>
            <person name="Jeong S."/>
            <person name="Zhao L."/>
            <person name="Jung J.-H."/>
            <person name="Kim M.-K."/>
            <person name="Lim S."/>
        </authorList>
    </citation>
    <scope>NUCLEOTIDE SEQUENCE [LARGE SCALE GENOMIC DNA]</scope>
    <source>
        <strain evidence="7 8">TS118</strain>
    </source>
</reference>
<protein>
    <submittedName>
        <fullName evidence="7">Sigma-70 family RNA polymerase sigma factor</fullName>
    </submittedName>
</protein>
<evidence type="ECO:0000256" key="2">
    <source>
        <dbReference type="ARBA" id="ARBA00023015"/>
    </source>
</evidence>
<dbReference type="PANTHER" id="PTHR43133:SF46">
    <property type="entry name" value="RNA POLYMERASE SIGMA-70 FACTOR ECF SUBFAMILY"/>
    <property type="match status" value="1"/>
</dbReference>
<dbReference type="EMBL" id="CP053435">
    <property type="protein sequence ID" value="QJW91008.1"/>
    <property type="molecule type" value="Genomic_DNA"/>
</dbReference>
<evidence type="ECO:0000256" key="3">
    <source>
        <dbReference type="ARBA" id="ARBA00023082"/>
    </source>
</evidence>
<evidence type="ECO:0000313" key="8">
    <source>
        <dbReference type="Proteomes" id="UP000502756"/>
    </source>
</evidence>
<dbReference type="NCBIfam" id="TIGR02937">
    <property type="entry name" value="sigma70-ECF"/>
    <property type="match status" value="1"/>
</dbReference>
<dbReference type="Proteomes" id="UP000502756">
    <property type="component" value="Chromosome"/>
</dbReference>
<dbReference type="InterPro" id="IPR036388">
    <property type="entry name" value="WH-like_DNA-bd_sf"/>
</dbReference>
<dbReference type="InterPro" id="IPR014284">
    <property type="entry name" value="RNA_pol_sigma-70_dom"/>
</dbReference>